<reference evidence="2 3" key="1">
    <citation type="submission" date="2023-09" db="EMBL/GenBank/DDBJ databases">
        <authorList>
            <person name="Rey-Velasco X."/>
        </authorList>
    </citation>
    <scope>NUCLEOTIDE SEQUENCE [LARGE SCALE GENOMIC DNA]</scope>
    <source>
        <strain evidence="2 3">F394</strain>
    </source>
</reference>
<protein>
    <submittedName>
        <fullName evidence="2">Uncharacterized protein</fullName>
    </submittedName>
</protein>
<evidence type="ECO:0000256" key="1">
    <source>
        <dbReference type="SAM" id="MobiDB-lite"/>
    </source>
</evidence>
<evidence type="ECO:0000313" key="2">
    <source>
        <dbReference type="EMBL" id="MDT0633274.1"/>
    </source>
</evidence>
<feature type="region of interest" description="Disordered" evidence="1">
    <location>
        <begin position="1"/>
        <end position="44"/>
    </location>
</feature>
<feature type="non-terminal residue" evidence="2">
    <location>
        <position position="67"/>
    </location>
</feature>
<accession>A0ABU3BVG4</accession>
<sequence>MQRRRAAAAGRGGDGRGGVGATGGRPCVRADDDDAQDRPARVGYDKSCPYGCPSLGVAAMGGAEQNR</sequence>
<dbReference type="Proteomes" id="UP001267426">
    <property type="component" value="Unassembled WGS sequence"/>
</dbReference>
<name>A0ABU3BVG4_9BACT</name>
<dbReference type="RefSeq" id="WP_311666010.1">
    <property type="nucleotide sequence ID" value="NZ_JAVRHT010000072.1"/>
</dbReference>
<organism evidence="2 3">
    <name type="scientific">Rubrivirga litoralis</name>
    <dbReference type="NCBI Taxonomy" id="3075598"/>
    <lineage>
        <taxon>Bacteria</taxon>
        <taxon>Pseudomonadati</taxon>
        <taxon>Rhodothermota</taxon>
        <taxon>Rhodothermia</taxon>
        <taxon>Rhodothermales</taxon>
        <taxon>Rubricoccaceae</taxon>
        <taxon>Rubrivirga</taxon>
    </lineage>
</organism>
<evidence type="ECO:0000313" key="3">
    <source>
        <dbReference type="Proteomes" id="UP001267426"/>
    </source>
</evidence>
<comment type="caution">
    <text evidence="2">The sequence shown here is derived from an EMBL/GenBank/DDBJ whole genome shotgun (WGS) entry which is preliminary data.</text>
</comment>
<dbReference type="EMBL" id="JAVRHT010000072">
    <property type="protein sequence ID" value="MDT0633274.1"/>
    <property type="molecule type" value="Genomic_DNA"/>
</dbReference>
<gene>
    <name evidence="2" type="ORF">RM540_16085</name>
</gene>
<keyword evidence="3" id="KW-1185">Reference proteome</keyword>
<proteinExistence type="predicted"/>
<feature type="compositionally biased region" description="Gly residues" evidence="1">
    <location>
        <begin position="10"/>
        <end position="23"/>
    </location>
</feature>